<evidence type="ECO:0000256" key="1">
    <source>
        <dbReference type="SAM" id="Phobius"/>
    </source>
</evidence>
<dbReference type="RefSeq" id="WP_229865370.1">
    <property type="nucleotide sequence ID" value="NZ_BMVF01000009.1"/>
</dbReference>
<organism evidence="2 3">
    <name type="scientific">Streptomyces naganishii JCM 4654</name>
    <dbReference type="NCBI Taxonomy" id="1306179"/>
    <lineage>
        <taxon>Bacteria</taxon>
        <taxon>Bacillati</taxon>
        <taxon>Actinomycetota</taxon>
        <taxon>Actinomycetes</taxon>
        <taxon>Kitasatosporales</taxon>
        <taxon>Streptomycetaceae</taxon>
        <taxon>Streptomyces</taxon>
    </lineage>
</organism>
<reference evidence="2" key="1">
    <citation type="journal article" date="2014" name="Int. J. Syst. Evol. Microbiol.">
        <title>Complete genome sequence of Corynebacterium casei LMG S-19264T (=DSM 44701T), isolated from a smear-ripened cheese.</title>
        <authorList>
            <consortium name="US DOE Joint Genome Institute (JGI-PGF)"/>
            <person name="Walter F."/>
            <person name="Albersmeier A."/>
            <person name="Kalinowski J."/>
            <person name="Ruckert C."/>
        </authorList>
    </citation>
    <scope>NUCLEOTIDE SEQUENCE</scope>
    <source>
        <strain evidence="2">JCM 4654</strain>
    </source>
</reference>
<dbReference type="Pfam" id="PF03334">
    <property type="entry name" value="PhaG_MnhG_YufB"/>
    <property type="match status" value="1"/>
</dbReference>
<gene>
    <name evidence="2" type="ORF">GCM10010508_37370</name>
</gene>
<keyword evidence="1" id="KW-0472">Membrane</keyword>
<dbReference type="GO" id="GO:0098662">
    <property type="term" value="P:inorganic cation transmembrane transport"/>
    <property type="evidence" value="ECO:0007669"/>
    <property type="project" value="InterPro"/>
</dbReference>
<dbReference type="AlphaFoldDB" id="A0A919CWH7"/>
<feature type="transmembrane region" description="Helical" evidence="1">
    <location>
        <begin position="69"/>
        <end position="91"/>
    </location>
</feature>
<dbReference type="GO" id="GO:0015297">
    <property type="term" value="F:antiporter activity"/>
    <property type="evidence" value="ECO:0007669"/>
    <property type="project" value="InterPro"/>
</dbReference>
<keyword evidence="1" id="KW-1133">Transmembrane helix</keyword>
<evidence type="ECO:0000313" key="2">
    <source>
        <dbReference type="EMBL" id="GHD90909.1"/>
    </source>
</evidence>
<dbReference type="InterPro" id="IPR005133">
    <property type="entry name" value="PhaG_MnhG_YufB"/>
</dbReference>
<name>A0A919CWH7_9ACTN</name>
<proteinExistence type="predicted"/>
<feature type="transmembrane region" description="Helical" evidence="1">
    <location>
        <begin position="6"/>
        <end position="30"/>
    </location>
</feature>
<protein>
    <submittedName>
        <fullName evidence="2">Uncharacterized protein</fullName>
    </submittedName>
</protein>
<dbReference type="EMBL" id="BMVF01000009">
    <property type="protein sequence ID" value="GHD90909.1"/>
    <property type="molecule type" value="Genomic_DNA"/>
</dbReference>
<feature type="transmembrane region" description="Helical" evidence="1">
    <location>
        <begin position="37"/>
        <end position="57"/>
    </location>
</feature>
<sequence>MTGPAHIAALVCETAGTAVVVASALAALAMRRAYNRLHFLTPVTSLGAPLIAVALVLENGWGLTAGLDILIVLLLALSAPALGAATARVLAQRAGLIDEDSPS</sequence>
<reference evidence="2" key="2">
    <citation type="submission" date="2020-09" db="EMBL/GenBank/DDBJ databases">
        <authorList>
            <person name="Sun Q."/>
            <person name="Ohkuma M."/>
        </authorList>
    </citation>
    <scope>NUCLEOTIDE SEQUENCE</scope>
    <source>
        <strain evidence="2">JCM 4654</strain>
    </source>
</reference>
<evidence type="ECO:0000313" key="3">
    <source>
        <dbReference type="Proteomes" id="UP000608955"/>
    </source>
</evidence>
<accession>A0A919CWH7</accession>
<dbReference type="Proteomes" id="UP000608955">
    <property type="component" value="Unassembled WGS sequence"/>
</dbReference>
<comment type="caution">
    <text evidence="2">The sequence shown here is derived from an EMBL/GenBank/DDBJ whole genome shotgun (WGS) entry which is preliminary data.</text>
</comment>
<keyword evidence="1" id="KW-0812">Transmembrane</keyword>
<keyword evidence="3" id="KW-1185">Reference proteome</keyword>